<evidence type="ECO:0000313" key="9">
    <source>
        <dbReference type="EMBL" id="CAH1962029.1"/>
    </source>
</evidence>
<dbReference type="PANTHER" id="PTHR34644">
    <property type="entry name" value="SINGLE-PASS MEMBRANE AND COILED-COIL DOMAIN-CONTAINING PROTEIN 4"/>
    <property type="match status" value="1"/>
</dbReference>
<organism evidence="9 10">
    <name type="scientific">Acanthoscelides obtectus</name>
    <name type="common">Bean weevil</name>
    <name type="synonym">Bruchus obtectus</name>
    <dbReference type="NCBI Taxonomy" id="200917"/>
    <lineage>
        <taxon>Eukaryota</taxon>
        <taxon>Metazoa</taxon>
        <taxon>Ecdysozoa</taxon>
        <taxon>Arthropoda</taxon>
        <taxon>Hexapoda</taxon>
        <taxon>Insecta</taxon>
        <taxon>Pterygota</taxon>
        <taxon>Neoptera</taxon>
        <taxon>Endopterygota</taxon>
        <taxon>Coleoptera</taxon>
        <taxon>Polyphaga</taxon>
        <taxon>Cucujiformia</taxon>
        <taxon>Chrysomeloidea</taxon>
        <taxon>Chrysomelidae</taxon>
        <taxon>Bruchinae</taxon>
        <taxon>Bruchini</taxon>
        <taxon>Acanthoscelides</taxon>
    </lineage>
</organism>
<reference evidence="9" key="1">
    <citation type="submission" date="2022-03" db="EMBL/GenBank/DDBJ databases">
        <authorList>
            <person name="Sayadi A."/>
        </authorList>
    </citation>
    <scope>NUCLEOTIDE SEQUENCE</scope>
</reference>
<proteinExistence type="inferred from homology"/>
<dbReference type="GO" id="GO:0016020">
    <property type="term" value="C:membrane"/>
    <property type="evidence" value="ECO:0007669"/>
    <property type="project" value="UniProtKB-SubCell"/>
</dbReference>
<comment type="similarity">
    <text evidence="2">Belongs to the SMCO4 family.</text>
</comment>
<dbReference type="AlphaFoldDB" id="A0A9P0P1V6"/>
<evidence type="ECO:0000256" key="3">
    <source>
        <dbReference type="ARBA" id="ARBA00017028"/>
    </source>
</evidence>
<accession>A0A9P0P1V6</accession>
<name>A0A9P0P1V6_ACAOB</name>
<keyword evidence="7 8" id="KW-0472">Membrane</keyword>
<gene>
    <name evidence="9" type="ORF">ACAOBT_LOCUS4457</name>
</gene>
<keyword evidence="10" id="KW-1185">Reference proteome</keyword>
<evidence type="ECO:0000256" key="6">
    <source>
        <dbReference type="ARBA" id="ARBA00023054"/>
    </source>
</evidence>
<evidence type="ECO:0000256" key="8">
    <source>
        <dbReference type="SAM" id="Phobius"/>
    </source>
</evidence>
<comment type="subcellular location">
    <subcellularLocation>
        <location evidence="1">Membrane</location>
        <topology evidence="1">Single-pass membrane protein</topology>
    </subcellularLocation>
</comment>
<evidence type="ECO:0000256" key="7">
    <source>
        <dbReference type="ARBA" id="ARBA00023136"/>
    </source>
</evidence>
<dbReference type="Pfam" id="PF15012">
    <property type="entry name" value="DUF4519"/>
    <property type="match status" value="1"/>
</dbReference>
<dbReference type="EMBL" id="CAKOFQ010006698">
    <property type="protein sequence ID" value="CAH1962029.1"/>
    <property type="molecule type" value="Genomic_DNA"/>
</dbReference>
<dbReference type="Proteomes" id="UP001152888">
    <property type="component" value="Unassembled WGS sequence"/>
</dbReference>
<sequence>MRQSKAQKQKVSSKEKQKLRKEYQELQKQLYKIVIPSLVAIFLFIVAYVYIKTRPRSSYVD</sequence>
<comment type="caution">
    <text evidence="9">The sequence shown here is derived from an EMBL/GenBank/DDBJ whole genome shotgun (WGS) entry which is preliminary data.</text>
</comment>
<keyword evidence="4 8" id="KW-0812">Transmembrane</keyword>
<evidence type="ECO:0000256" key="1">
    <source>
        <dbReference type="ARBA" id="ARBA00004167"/>
    </source>
</evidence>
<dbReference type="OrthoDB" id="10266771at2759"/>
<dbReference type="InterPro" id="IPR027960">
    <property type="entry name" value="DUF4519"/>
</dbReference>
<keyword evidence="5 8" id="KW-1133">Transmembrane helix</keyword>
<keyword evidence="6" id="KW-0175">Coiled coil</keyword>
<feature type="transmembrane region" description="Helical" evidence="8">
    <location>
        <begin position="30"/>
        <end position="51"/>
    </location>
</feature>
<evidence type="ECO:0000313" key="10">
    <source>
        <dbReference type="Proteomes" id="UP001152888"/>
    </source>
</evidence>
<evidence type="ECO:0000256" key="2">
    <source>
        <dbReference type="ARBA" id="ARBA00009202"/>
    </source>
</evidence>
<evidence type="ECO:0000256" key="5">
    <source>
        <dbReference type="ARBA" id="ARBA00022989"/>
    </source>
</evidence>
<protein>
    <recommendedName>
        <fullName evidence="3">Single-pass membrane and coiled-coil domain-containing protein 4 homolog</fullName>
    </recommendedName>
</protein>
<dbReference type="PANTHER" id="PTHR34644:SF2">
    <property type="entry name" value="SINGLE-PASS MEMBRANE AND COILED-COIL DOMAIN-CONTAINING PROTEIN 4"/>
    <property type="match status" value="1"/>
</dbReference>
<evidence type="ECO:0000256" key="4">
    <source>
        <dbReference type="ARBA" id="ARBA00022692"/>
    </source>
</evidence>